<dbReference type="AlphaFoldDB" id="A0A5M6IJ31"/>
<keyword evidence="2" id="KW-1185">Reference proteome</keyword>
<name>A0A5M6IJ31_9PROT</name>
<protein>
    <submittedName>
        <fullName evidence="1">Uncharacterized protein</fullName>
    </submittedName>
</protein>
<accession>A0A5M6IJ31</accession>
<gene>
    <name evidence="1" type="ORF">F1189_30550</name>
</gene>
<dbReference type="Proteomes" id="UP000325255">
    <property type="component" value="Unassembled WGS sequence"/>
</dbReference>
<sequence>MICIERSPPYNQIAVGTAVVRELDFDHLLSSRLKRLARLAFAVIATLMLESVAKLAITRQLSTIIAIRLFIGGSSASPRWNWGG</sequence>
<organism evidence="1 2">
    <name type="scientific">Rhodovastum atsumiense</name>
    <dbReference type="NCBI Taxonomy" id="504468"/>
    <lineage>
        <taxon>Bacteria</taxon>
        <taxon>Pseudomonadati</taxon>
        <taxon>Pseudomonadota</taxon>
        <taxon>Alphaproteobacteria</taxon>
        <taxon>Acetobacterales</taxon>
        <taxon>Acetobacteraceae</taxon>
        <taxon>Rhodovastum</taxon>
    </lineage>
</organism>
<evidence type="ECO:0000313" key="1">
    <source>
        <dbReference type="EMBL" id="KAA5608132.1"/>
    </source>
</evidence>
<evidence type="ECO:0000313" key="2">
    <source>
        <dbReference type="Proteomes" id="UP000325255"/>
    </source>
</evidence>
<comment type="caution">
    <text evidence="1">The sequence shown here is derived from an EMBL/GenBank/DDBJ whole genome shotgun (WGS) entry which is preliminary data.</text>
</comment>
<reference evidence="1 2" key="1">
    <citation type="submission" date="2019-09" db="EMBL/GenBank/DDBJ databases">
        <title>Genome sequence of Rhodovastum atsumiense, a diverse member of the Acetobacteraceae family of non-sulfur purple photosynthetic bacteria.</title>
        <authorList>
            <person name="Meyer T."/>
            <person name="Kyndt J."/>
        </authorList>
    </citation>
    <scope>NUCLEOTIDE SEQUENCE [LARGE SCALE GENOMIC DNA]</scope>
    <source>
        <strain evidence="1 2">DSM 21279</strain>
    </source>
</reference>
<proteinExistence type="predicted"/>
<dbReference type="EMBL" id="VWPK01000104">
    <property type="protein sequence ID" value="KAA5608132.1"/>
    <property type="molecule type" value="Genomic_DNA"/>
</dbReference>
<dbReference type="RefSeq" id="WP_150045651.1">
    <property type="nucleotide sequence ID" value="NZ_OW485603.1"/>
</dbReference>